<evidence type="ECO:0000313" key="1">
    <source>
        <dbReference type="EMBL" id="AAN64458.1"/>
    </source>
</evidence>
<evidence type="ECO:0000313" key="2">
    <source>
        <dbReference type="Proteomes" id="UP000000763"/>
    </source>
</evidence>
<dbReference type="AlphaFoldDB" id="Q8H8Q4"/>
<protein>
    <submittedName>
        <fullName evidence="1">Uncharacterized protein</fullName>
    </submittedName>
</protein>
<organism evidence="1 2">
    <name type="scientific">Oryza sativa subsp. japonica</name>
    <name type="common">Rice</name>
    <dbReference type="NCBI Taxonomy" id="39947"/>
    <lineage>
        <taxon>Eukaryota</taxon>
        <taxon>Viridiplantae</taxon>
        <taxon>Streptophyta</taxon>
        <taxon>Embryophyta</taxon>
        <taxon>Tracheophyta</taxon>
        <taxon>Spermatophyta</taxon>
        <taxon>Magnoliopsida</taxon>
        <taxon>Liliopsida</taxon>
        <taxon>Poales</taxon>
        <taxon>Poaceae</taxon>
        <taxon>BOP clade</taxon>
        <taxon>Oryzoideae</taxon>
        <taxon>Oryzeae</taxon>
        <taxon>Oryzinae</taxon>
        <taxon>Oryza</taxon>
        <taxon>Oryza sativa</taxon>
    </lineage>
</organism>
<accession>Q8H8Q4</accession>
<dbReference type="Proteomes" id="UP000000763">
    <property type="component" value="Chromosome 3"/>
</dbReference>
<name>Q8H8Q4_ORYSJ</name>
<sequence>MEIKLSDRQLYLLIRISYVISLEICLGKSLPQRLMDQINWHAHELKGKILDLRRS</sequence>
<reference evidence="2" key="2">
    <citation type="journal article" date="2008" name="Nucleic Acids Res.">
        <title>The rice annotation project database (RAP-DB): 2008 update.</title>
        <authorList>
            <consortium name="The rice annotation project (RAP)"/>
        </authorList>
    </citation>
    <scope>GENOME REANNOTATION</scope>
    <source>
        <strain evidence="2">cv. Nipponbare</strain>
    </source>
</reference>
<reference evidence="2" key="1">
    <citation type="journal article" date="2005" name="Nature">
        <title>The map-based sequence of the rice genome.</title>
        <authorList>
            <consortium name="International rice genome sequencing project (IRGSP)"/>
            <person name="Matsumoto T."/>
            <person name="Wu J."/>
            <person name="Kanamori H."/>
            <person name="Katayose Y."/>
            <person name="Fujisawa M."/>
            <person name="Namiki N."/>
            <person name="Mizuno H."/>
            <person name="Yamamoto K."/>
            <person name="Antonio B.A."/>
            <person name="Baba T."/>
            <person name="Sakata K."/>
            <person name="Nagamura Y."/>
            <person name="Aoki H."/>
            <person name="Arikawa K."/>
            <person name="Arita K."/>
            <person name="Bito T."/>
            <person name="Chiden Y."/>
            <person name="Fujitsuka N."/>
            <person name="Fukunaka R."/>
            <person name="Hamada M."/>
            <person name="Harada C."/>
            <person name="Hayashi A."/>
            <person name="Hijishita S."/>
            <person name="Honda M."/>
            <person name="Hosokawa S."/>
            <person name="Ichikawa Y."/>
            <person name="Idonuma A."/>
            <person name="Iijima M."/>
            <person name="Ikeda M."/>
            <person name="Ikeno M."/>
            <person name="Ito K."/>
            <person name="Ito S."/>
            <person name="Ito T."/>
            <person name="Ito Y."/>
            <person name="Ito Y."/>
            <person name="Iwabuchi A."/>
            <person name="Kamiya K."/>
            <person name="Karasawa W."/>
            <person name="Kurita K."/>
            <person name="Katagiri S."/>
            <person name="Kikuta A."/>
            <person name="Kobayashi H."/>
            <person name="Kobayashi N."/>
            <person name="Machita K."/>
            <person name="Maehara T."/>
            <person name="Masukawa M."/>
            <person name="Mizubayashi T."/>
            <person name="Mukai Y."/>
            <person name="Nagasaki H."/>
            <person name="Nagata Y."/>
            <person name="Naito S."/>
            <person name="Nakashima M."/>
            <person name="Nakama Y."/>
            <person name="Nakamichi Y."/>
            <person name="Nakamura M."/>
            <person name="Meguro A."/>
            <person name="Negishi M."/>
            <person name="Ohta I."/>
            <person name="Ohta T."/>
            <person name="Okamoto M."/>
            <person name="Ono N."/>
            <person name="Saji S."/>
            <person name="Sakaguchi M."/>
            <person name="Sakai K."/>
            <person name="Shibata M."/>
            <person name="Shimokawa T."/>
            <person name="Song J."/>
            <person name="Takazaki Y."/>
            <person name="Terasawa K."/>
            <person name="Tsugane M."/>
            <person name="Tsuji K."/>
            <person name="Ueda S."/>
            <person name="Waki K."/>
            <person name="Yamagata H."/>
            <person name="Yamamoto M."/>
            <person name="Yamamoto S."/>
            <person name="Yamane H."/>
            <person name="Yoshiki S."/>
            <person name="Yoshihara R."/>
            <person name="Yukawa K."/>
            <person name="Zhong H."/>
            <person name="Yano M."/>
            <person name="Yuan Q."/>
            <person name="Ouyang S."/>
            <person name="Liu J."/>
            <person name="Jones K.M."/>
            <person name="Gansberger K."/>
            <person name="Moffat K."/>
            <person name="Hill J."/>
            <person name="Bera J."/>
            <person name="Fadrosh D."/>
            <person name="Jin S."/>
            <person name="Johri S."/>
            <person name="Kim M."/>
            <person name="Overton L."/>
            <person name="Reardon M."/>
            <person name="Tsitrin T."/>
            <person name="Vuong H."/>
            <person name="Weaver B."/>
            <person name="Ciecko A."/>
            <person name="Tallon L."/>
            <person name="Jackson J."/>
            <person name="Pai G."/>
            <person name="Aken S.V."/>
            <person name="Utterback T."/>
            <person name="Reidmuller S."/>
            <person name="Feldblyum T."/>
            <person name="Hsiao J."/>
            <person name="Zismann V."/>
            <person name="Iobst S."/>
            <person name="de Vazeille A.R."/>
            <person name="Buell C.R."/>
            <person name="Ying K."/>
            <person name="Li Y."/>
            <person name="Lu T."/>
            <person name="Huang Y."/>
            <person name="Zhao Q."/>
            <person name="Feng Q."/>
            <person name="Zhang L."/>
            <person name="Zhu J."/>
            <person name="Weng Q."/>
            <person name="Mu J."/>
            <person name="Lu Y."/>
            <person name="Fan D."/>
            <person name="Liu Y."/>
            <person name="Guan J."/>
            <person name="Zhang Y."/>
            <person name="Yu S."/>
            <person name="Liu X."/>
            <person name="Zhang Y."/>
            <person name="Hong G."/>
            <person name="Han B."/>
            <person name="Choisne N."/>
            <person name="Demange N."/>
            <person name="Orjeda G."/>
            <person name="Samain S."/>
            <person name="Cattolico L."/>
            <person name="Pelletier E."/>
            <person name="Couloux A."/>
            <person name="Segurens B."/>
            <person name="Wincker P."/>
            <person name="D'Hont A."/>
            <person name="Scarpelli C."/>
            <person name="Weissenbach J."/>
            <person name="Salanoubat M."/>
            <person name="Quetier F."/>
            <person name="Yu Y."/>
            <person name="Kim H.R."/>
            <person name="Rambo T."/>
            <person name="Currie J."/>
            <person name="Collura K."/>
            <person name="Luo M."/>
            <person name="Yang T."/>
            <person name="Ammiraju J.S.S."/>
            <person name="Engler F."/>
            <person name="Soderlund C."/>
            <person name="Wing R.A."/>
            <person name="Palmer L.E."/>
            <person name="de la Bastide M."/>
            <person name="Spiegel L."/>
            <person name="Nascimento L."/>
            <person name="Zutavern T."/>
            <person name="O'Shaughnessy A."/>
            <person name="Dike S."/>
            <person name="Dedhia N."/>
            <person name="Preston R."/>
            <person name="Balija V."/>
            <person name="McCombie W.R."/>
            <person name="Chow T."/>
            <person name="Chen H."/>
            <person name="Chung M."/>
            <person name="Chen C."/>
            <person name="Shaw J."/>
            <person name="Wu H."/>
            <person name="Hsiao K."/>
            <person name="Chao Y."/>
            <person name="Chu M."/>
            <person name="Cheng C."/>
            <person name="Hour A."/>
            <person name="Lee P."/>
            <person name="Lin S."/>
            <person name="Lin Y."/>
            <person name="Liou J."/>
            <person name="Liu S."/>
            <person name="Hsing Y."/>
            <person name="Raghuvanshi S."/>
            <person name="Mohanty A."/>
            <person name="Bharti A.K."/>
            <person name="Gaur A."/>
            <person name="Gupta V."/>
            <person name="Kumar D."/>
            <person name="Ravi V."/>
            <person name="Vij S."/>
            <person name="Kapur A."/>
            <person name="Khurana P."/>
            <person name="Khurana P."/>
            <person name="Khurana J.P."/>
            <person name="Tyagi A.K."/>
            <person name="Gaikwad K."/>
            <person name="Singh A."/>
            <person name="Dalal V."/>
            <person name="Srivastava S."/>
            <person name="Dixit A."/>
            <person name="Pal A.K."/>
            <person name="Ghazi I.A."/>
            <person name="Yadav M."/>
            <person name="Pandit A."/>
            <person name="Bhargava A."/>
            <person name="Sureshbabu K."/>
            <person name="Batra K."/>
            <person name="Sharma T.R."/>
            <person name="Mohapatra T."/>
            <person name="Singh N.K."/>
            <person name="Messing J."/>
            <person name="Nelson A.B."/>
            <person name="Fuks G."/>
            <person name="Kavchok S."/>
            <person name="Keizer G."/>
            <person name="Linton E."/>
            <person name="Llaca V."/>
            <person name="Song R."/>
            <person name="Tanyolac B."/>
            <person name="Young S."/>
            <person name="Ho-Il K."/>
            <person name="Hahn J.H."/>
            <person name="Sangsakoo G."/>
            <person name="Vanavichit A."/>
            <person name="de Mattos Luiz.A.T."/>
            <person name="Zimmer P.D."/>
            <person name="Malone G."/>
            <person name="Dellagostin O."/>
            <person name="de Oliveira A.C."/>
            <person name="Bevan M."/>
            <person name="Bancroft I."/>
            <person name="Minx P."/>
            <person name="Cordum H."/>
            <person name="Wilson R."/>
            <person name="Cheng Z."/>
            <person name="Jin W."/>
            <person name="Jiang J."/>
            <person name="Leong S.A."/>
            <person name="Iwama H."/>
            <person name="Gojobori T."/>
            <person name="Itoh T."/>
            <person name="Niimura Y."/>
            <person name="Fujii Y."/>
            <person name="Habara T."/>
            <person name="Sakai H."/>
            <person name="Sato Y."/>
            <person name="Wilson G."/>
            <person name="Kumar K."/>
            <person name="McCouch S."/>
            <person name="Juretic N."/>
            <person name="Hoen D."/>
            <person name="Wright S."/>
            <person name="Bruskiewich R."/>
            <person name="Bureau T."/>
            <person name="Miyao A."/>
            <person name="Hirochika H."/>
            <person name="Nishikawa T."/>
            <person name="Kadowaki K."/>
            <person name="Sugiura M."/>
            <person name="Burr B."/>
            <person name="Sasaki T."/>
        </authorList>
    </citation>
    <scope>NUCLEOTIDE SEQUENCE [LARGE SCALE GENOMIC DNA]</scope>
    <source>
        <strain evidence="2">cv. Nipponbare</strain>
    </source>
</reference>
<gene>
    <name evidence="1" type="primary">OSJNBa0057E11.9</name>
</gene>
<proteinExistence type="predicted"/>
<dbReference type="EMBL" id="AC091234">
    <property type="protein sequence ID" value="AAN64458.1"/>
    <property type="molecule type" value="Genomic_DNA"/>
</dbReference>